<name>A0ABR7EFW2_9FIRM</name>
<dbReference type="InterPro" id="IPR051396">
    <property type="entry name" value="Bact_Antivir_Def_Nuclease"/>
</dbReference>
<comment type="caution">
    <text evidence="2">The sequence shown here is derived from an EMBL/GenBank/DDBJ whole genome shotgun (WGS) entry which is preliminary data.</text>
</comment>
<organism evidence="2 3">
    <name type="scientific">Christensenella tenuis</name>
    <dbReference type="NCBI Taxonomy" id="2763033"/>
    <lineage>
        <taxon>Bacteria</taxon>
        <taxon>Bacillati</taxon>
        <taxon>Bacillota</taxon>
        <taxon>Clostridia</taxon>
        <taxon>Christensenellales</taxon>
        <taxon>Christensenellaceae</taxon>
        <taxon>Christensenella</taxon>
    </lineage>
</organism>
<gene>
    <name evidence="2" type="ORF">H8S18_09880</name>
</gene>
<dbReference type="PANTHER" id="PTHR43581">
    <property type="entry name" value="ATP/GTP PHOSPHATASE"/>
    <property type="match status" value="1"/>
</dbReference>
<evidence type="ECO:0000313" key="2">
    <source>
        <dbReference type="EMBL" id="MBC5648646.1"/>
    </source>
</evidence>
<dbReference type="Pfam" id="PF13304">
    <property type="entry name" value="AAA_21"/>
    <property type="match status" value="1"/>
</dbReference>
<keyword evidence="3" id="KW-1185">Reference proteome</keyword>
<evidence type="ECO:0000313" key="3">
    <source>
        <dbReference type="Proteomes" id="UP000606889"/>
    </source>
</evidence>
<sequence>MNRYLSDMHIRAYRGLRDVRISNIGNINVIVGDNNSGKTSVLEAIRISCLPHNINNIAYVARQRDVASPFFYRASSYGSLLSALVKRGDQYYLDIEAFIKDEVSSIKLNGHVERTILNPDEMEALSSNQKRNMPSEEIDVLTGEIYSVFPQQNRQLEFYEREVSYFEFHKYKRIQGTLSRSSSIKYISPIDHITSNFPLPSIRQKDAYYYTIELLKLFDPDVVDVRIDVDDDTNKRVMFIENKRNGFIPLSSYGDGTKKVVLFASTIASMDGGILLIDEFESSIHTKAMDNVFKFLIEVCQRNHIQLFLTTHSQEALDKIIQCCQGRSNLLKIIMLDNDSDRTYARVIDGQKAFNLRFRNNAELR</sequence>
<dbReference type="Gene3D" id="3.40.50.300">
    <property type="entry name" value="P-loop containing nucleotide triphosphate hydrolases"/>
    <property type="match status" value="1"/>
</dbReference>
<accession>A0ABR7EFW2</accession>
<reference evidence="2 3" key="1">
    <citation type="submission" date="2020-08" db="EMBL/GenBank/DDBJ databases">
        <title>Genome public.</title>
        <authorList>
            <person name="Liu C."/>
            <person name="Sun Q."/>
        </authorList>
    </citation>
    <scope>NUCLEOTIDE SEQUENCE [LARGE SCALE GENOMIC DNA]</scope>
    <source>
        <strain evidence="2 3">NSJ-35</strain>
    </source>
</reference>
<dbReference type="InterPro" id="IPR027417">
    <property type="entry name" value="P-loop_NTPase"/>
</dbReference>
<dbReference type="SUPFAM" id="SSF52540">
    <property type="entry name" value="P-loop containing nucleoside triphosphate hydrolases"/>
    <property type="match status" value="1"/>
</dbReference>
<protein>
    <submittedName>
        <fullName evidence="2">AAA family ATPase</fullName>
    </submittedName>
</protein>
<dbReference type="RefSeq" id="WP_186858146.1">
    <property type="nucleotide sequence ID" value="NZ_JACOON010000005.1"/>
</dbReference>
<proteinExistence type="predicted"/>
<dbReference type="PANTHER" id="PTHR43581:SF4">
    <property type="entry name" value="ATP_GTP PHOSPHATASE"/>
    <property type="match status" value="1"/>
</dbReference>
<dbReference type="Proteomes" id="UP000606889">
    <property type="component" value="Unassembled WGS sequence"/>
</dbReference>
<evidence type="ECO:0000259" key="1">
    <source>
        <dbReference type="Pfam" id="PF13304"/>
    </source>
</evidence>
<feature type="domain" description="ATPase AAA-type core" evidence="1">
    <location>
        <begin position="27"/>
        <end position="318"/>
    </location>
</feature>
<dbReference type="EMBL" id="JACOON010000005">
    <property type="protein sequence ID" value="MBC5648646.1"/>
    <property type="molecule type" value="Genomic_DNA"/>
</dbReference>
<dbReference type="InterPro" id="IPR003959">
    <property type="entry name" value="ATPase_AAA_core"/>
</dbReference>